<dbReference type="GO" id="GO:0003700">
    <property type="term" value="F:DNA-binding transcription factor activity"/>
    <property type="evidence" value="ECO:0007669"/>
    <property type="project" value="InterPro"/>
</dbReference>
<keyword evidence="2" id="KW-0238">DNA-binding</keyword>
<dbReference type="InterPro" id="IPR011051">
    <property type="entry name" value="RmlC_Cupin_sf"/>
</dbReference>
<keyword evidence="1" id="KW-0805">Transcription regulation</keyword>
<proteinExistence type="predicted"/>
<evidence type="ECO:0000256" key="3">
    <source>
        <dbReference type="ARBA" id="ARBA00023163"/>
    </source>
</evidence>
<protein>
    <submittedName>
        <fullName evidence="5">AraC family transcriptional regulator</fullName>
    </submittedName>
</protein>
<dbReference type="PRINTS" id="PR00032">
    <property type="entry name" value="HTHARAC"/>
</dbReference>
<dbReference type="PROSITE" id="PS01124">
    <property type="entry name" value="HTH_ARAC_FAMILY_2"/>
    <property type="match status" value="1"/>
</dbReference>
<evidence type="ECO:0000256" key="1">
    <source>
        <dbReference type="ARBA" id="ARBA00023015"/>
    </source>
</evidence>
<evidence type="ECO:0000313" key="5">
    <source>
        <dbReference type="EMBL" id="NME67821.1"/>
    </source>
</evidence>
<dbReference type="InterPro" id="IPR020449">
    <property type="entry name" value="Tscrpt_reg_AraC-type_HTH"/>
</dbReference>
<dbReference type="InterPro" id="IPR018062">
    <property type="entry name" value="HTH_AraC-typ_CS"/>
</dbReference>
<gene>
    <name evidence="5" type="ORF">HHU12_07595</name>
</gene>
<dbReference type="Proteomes" id="UP000576082">
    <property type="component" value="Unassembled WGS sequence"/>
</dbReference>
<dbReference type="PANTHER" id="PTHR43280">
    <property type="entry name" value="ARAC-FAMILY TRANSCRIPTIONAL REGULATOR"/>
    <property type="match status" value="1"/>
</dbReference>
<organism evidence="5 6">
    <name type="scientific">Flammeovirga aprica JL-4</name>
    <dbReference type="NCBI Taxonomy" id="694437"/>
    <lineage>
        <taxon>Bacteria</taxon>
        <taxon>Pseudomonadati</taxon>
        <taxon>Bacteroidota</taxon>
        <taxon>Cytophagia</taxon>
        <taxon>Cytophagales</taxon>
        <taxon>Flammeovirgaceae</taxon>
        <taxon>Flammeovirga</taxon>
    </lineage>
</organism>
<keyword evidence="3" id="KW-0804">Transcription</keyword>
<sequence>MKLVFKDTESKENKAITVAQKTTPCYDTLWHYHQQYELIFIQKGSGLRFVGDDVTSFSEGDLVMVGPYLPHLWRNDEGQDDVSILVMKFDENFMGQGTFDKPIFSKIKELLEKSKFGVSFSNELGLSLEEELMGCLDKSTADQSIFLLSLLNRLANTGEVKKLSTSDMRQQGDTSSDRIDRVLKYISDNYEKDIDLQEIADIACLTSNSFCRFFKKVTNKSFKQYLNEVRIRNASRLLVQENYQISDVCYEVGFNSITNFNKQFKMIIGKTPREFRMAI</sequence>
<dbReference type="Pfam" id="PF12833">
    <property type="entry name" value="HTH_18"/>
    <property type="match status" value="1"/>
</dbReference>
<dbReference type="InterPro" id="IPR013096">
    <property type="entry name" value="Cupin_2"/>
</dbReference>
<evidence type="ECO:0000313" key="6">
    <source>
        <dbReference type="Proteomes" id="UP000576082"/>
    </source>
</evidence>
<dbReference type="SUPFAM" id="SSF51182">
    <property type="entry name" value="RmlC-like cupins"/>
    <property type="match status" value="1"/>
</dbReference>
<dbReference type="AlphaFoldDB" id="A0A7X9P1I4"/>
<evidence type="ECO:0000259" key="4">
    <source>
        <dbReference type="PROSITE" id="PS01124"/>
    </source>
</evidence>
<dbReference type="GO" id="GO:0043565">
    <property type="term" value="F:sequence-specific DNA binding"/>
    <property type="evidence" value="ECO:0007669"/>
    <property type="project" value="InterPro"/>
</dbReference>
<dbReference type="InterPro" id="IPR009057">
    <property type="entry name" value="Homeodomain-like_sf"/>
</dbReference>
<dbReference type="PANTHER" id="PTHR43280:SF27">
    <property type="entry name" value="TRANSCRIPTIONAL REGULATOR MTLR"/>
    <property type="match status" value="1"/>
</dbReference>
<evidence type="ECO:0000256" key="2">
    <source>
        <dbReference type="ARBA" id="ARBA00023125"/>
    </source>
</evidence>
<dbReference type="SUPFAM" id="SSF46689">
    <property type="entry name" value="Homeodomain-like"/>
    <property type="match status" value="2"/>
</dbReference>
<name>A0A7X9P1I4_9BACT</name>
<reference evidence="5 6" key="1">
    <citation type="submission" date="2020-04" db="EMBL/GenBank/DDBJ databases">
        <title>Flammeovirga sp. SR4, a novel species isolated from seawater.</title>
        <authorList>
            <person name="Wang X."/>
        </authorList>
    </citation>
    <scope>NUCLEOTIDE SEQUENCE [LARGE SCALE GENOMIC DNA]</scope>
    <source>
        <strain evidence="5 6">ATCC 23126</strain>
    </source>
</reference>
<keyword evidence="6" id="KW-1185">Reference proteome</keyword>
<dbReference type="SMART" id="SM00342">
    <property type="entry name" value="HTH_ARAC"/>
    <property type="match status" value="1"/>
</dbReference>
<feature type="domain" description="HTH araC/xylS-type" evidence="4">
    <location>
        <begin position="180"/>
        <end position="278"/>
    </location>
</feature>
<dbReference type="EMBL" id="JABANE010000015">
    <property type="protein sequence ID" value="NME67821.1"/>
    <property type="molecule type" value="Genomic_DNA"/>
</dbReference>
<dbReference type="PROSITE" id="PS00041">
    <property type="entry name" value="HTH_ARAC_FAMILY_1"/>
    <property type="match status" value="1"/>
</dbReference>
<dbReference type="InterPro" id="IPR014710">
    <property type="entry name" value="RmlC-like_jellyroll"/>
</dbReference>
<dbReference type="Gene3D" id="2.60.120.10">
    <property type="entry name" value="Jelly Rolls"/>
    <property type="match status" value="1"/>
</dbReference>
<dbReference type="InterPro" id="IPR018060">
    <property type="entry name" value="HTH_AraC"/>
</dbReference>
<dbReference type="RefSeq" id="WP_169656148.1">
    <property type="nucleotide sequence ID" value="NZ_JABANE010000015.1"/>
</dbReference>
<comment type="caution">
    <text evidence="5">The sequence shown here is derived from an EMBL/GenBank/DDBJ whole genome shotgun (WGS) entry which is preliminary data.</text>
</comment>
<accession>A0A7X9P1I4</accession>
<dbReference type="Gene3D" id="1.10.10.60">
    <property type="entry name" value="Homeodomain-like"/>
    <property type="match status" value="2"/>
</dbReference>
<dbReference type="Pfam" id="PF07883">
    <property type="entry name" value="Cupin_2"/>
    <property type="match status" value="1"/>
</dbReference>